<keyword evidence="4" id="KW-0138">CF(0)</keyword>
<accession>A0A142I170</accession>
<proteinExistence type="inferred from homology"/>
<dbReference type="InterPro" id="IPR023011">
    <property type="entry name" value="ATP_synth_F0_asu_AS"/>
</dbReference>
<evidence type="ECO:0000256" key="8">
    <source>
        <dbReference type="ARBA" id="ARBA00023065"/>
    </source>
</evidence>
<dbReference type="PROSITE" id="PS00449">
    <property type="entry name" value="ATPASE_A"/>
    <property type="match status" value="1"/>
</dbReference>
<dbReference type="Gene3D" id="1.20.120.220">
    <property type="entry name" value="ATP synthase, F0 complex, subunit A"/>
    <property type="match status" value="1"/>
</dbReference>
<feature type="transmembrane region" description="Helical" evidence="11">
    <location>
        <begin position="173"/>
        <end position="194"/>
    </location>
</feature>
<evidence type="ECO:0000256" key="3">
    <source>
        <dbReference type="ARBA" id="ARBA00022448"/>
    </source>
</evidence>
<evidence type="ECO:0000256" key="7">
    <source>
        <dbReference type="ARBA" id="ARBA00022989"/>
    </source>
</evidence>
<dbReference type="GO" id="GO:0015986">
    <property type="term" value="P:proton motive force-driven ATP synthesis"/>
    <property type="evidence" value="ECO:0007669"/>
    <property type="project" value="InterPro"/>
</dbReference>
<evidence type="ECO:0000256" key="2">
    <source>
        <dbReference type="ARBA" id="ARBA00006810"/>
    </source>
</evidence>
<dbReference type="EMBL" id="KU529972">
    <property type="protein sequence ID" value="AMR36301.1"/>
    <property type="molecule type" value="Genomic_DNA"/>
</dbReference>
<keyword evidence="9 11" id="KW-0472">Membrane</keyword>
<feature type="transmembrane region" description="Helical" evidence="11">
    <location>
        <begin position="142"/>
        <end position="161"/>
    </location>
</feature>
<dbReference type="RefSeq" id="YP_009243334.1">
    <property type="nucleotide sequence ID" value="NC_029838.1"/>
</dbReference>
<dbReference type="InterPro" id="IPR000568">
    <property type="entry name" value="ATP_synth_F0_asu"/>
</dbReference>
<dbReference type="GeneID" id="27213689"/>
<dbReference type="AlphaFoldDB" id="A0A142I170"/>
<feature type="transmembrane region" description="Helical" evidence="11">
    <location>
        <begin position="12"/>
        <end position="36"/>
    </location>
</feature>
<keyword evidence="12" id="KW-0496">Mitochondrion</keyword>
<keyword evidence="5 11" id="KW-0812">Transmembrane</keyword>
<dbReference type="SUPFAM" id="SSF81336">
    <property type="entry name" value="F1F0 ATP synthase subunit A"/>
    <property type="match status" value="1"/>
</dbReference>
<feature type="transmembrane region" description="Helical" evidence="11">
    <location>
        <begin position="80"/>
        <end position="101"/>
    </location>
</feature>
<evidence type="ECO:0000256" key="5">
    <source>
        <dbReference type="ARBA" id="ARBA00022692"/>
    </source>
</evidence>
<reference evidence="12" key="1">
    <citation type="journal article" date="2016" name="Infect. Genet. Evol.">
        <title>Mitochondrial genomes of Heterakis gallinae and Heterakis beramporia support that they belong to the infraorder Ascaridomorpha.</title>
        <authorList>
            <person name="Wang B.J."/>
            <person name="Gu X.B."/>
            <person name="Yang G.Y."/>
            <person name="Wang T."/>
            <person name="Lai W.M."/>
            <person name="Zhong Z.J."/>
            <person name="Liu G.H."/>
        </authorList>
    </citation>
    <scope>NUCLEOTIDE SEQUENCE</scope>
</reference>
<sequence length="199" mass="22599">MLSYFSFLDFLLFVFLMQFVFLYKNILLGVLMGGFLSELRGYMTLQKEHPQSSAASSFFYLVILATCFGSYFSYSCVPFSTLEFAFVFSVVAWFSTVLNYMSSSKYVLYLHKSGEGVLKTLSNLWVEILSELFRPVAFTVRLFVNITAGHMMGGAINSLALNSGVFYSSLSMLAIFAECVVFAIQSFVFSRLIYLYMME</sequence>
<organism evidence="12">
    <name type="scientific">Heterakis beramporia</name>
    <dbReference type="NCBI Taxonomy" id="596434"/>
    <lineage>
        <taxon>Eukaryota</taxon>
        <taxon>Metazoa</taxon>
        <taxon>Ecdysozoa</taxon>
        <taxon>Nematoda</taxon>
        <taxon>Chromadorea</taxon>
        <taxon>Rhabditida</taxon>
        <taxon>Spirurina</taxon>
        <taxon>Ascaridomorpha</taxon>
        <taxon>Heterakoidea</taxon>
        <taxon>Heterakidae</taxon>
        <taxon>Heterakis</taxon>
    </lineage>
</organism>
<dbReference type="CTD" id="4508"/>
<dbReference type="InterPro" id="IPR035908">
    <property type="entry name" value="F0_ATP_A_sf"/>
</dbReference>
<keyword evidence="10" id="KW-0066">ATP synthesis</keyword>
<comment type="similarity">
    <text evidence="2">Belongs to the ATPase A chain family.</text>
</comment>
<name>A0A142I170_9BILA</name>
<dbReference type="GO" id="GO:0015078">
    <property type="term" value="F:proton transmembrane transporter activity"/>
    <property type="evidence" value="ECO:0007669"/>
    <property type="project" value="InterPro"/>
</dbReference>
<keyword evidence="6" id="KW-0375">Hydrogen ion transport</keyword>
<dbReference type="Pfam" id="PF00119">
    <property type="entry name" value="ATP-synt_A"/>
    <property type="match status" value="1"/>
</dbReference>
<geneLocation type="mitochondrion" evidence="12"/>
<dbReference type="GO" id="GO:0045259">
    <property type="term" value="C:proton-transporting ATP synthase complex"/>
    <property type="evidence" value="ECO:0007669"/>
    <property type="project" value="UniProtKB-KW"/>
</dbReference>
<evidence type="ECO:0000256" key="1">
    <source>
        <dbReference type="ARBA" id="ARBA00004141"/>
    </source>
</evidence>
<gene>
    <name evidence="12" type="primary">ATP6</name>
</gene>
<evidence type="ECO:0000256" key="11">
    <source>
        <dbReference type="SAM" id="Phobius"/>
    </source>
</evidence>
<keyword evidence="8" id="KW-0406">Ion transport</keyword>
<evidence type="ECO:0000256" key="10">
    <source>
        <dbReference type="ARBA" id="ARBA00023310"/>
    </source>
</evidence>
<evidence type="ECO:0000256" key="9">
    <source>
        <dbReference type="ARBA" id="ARBA00023136"/>
    </source>
</evidence>
<feature type="transmembrane region" description="Helical" evidence="11">
    <location>
        <begin position="57"/>
        <end position="74"/>
    </location>
</feature>
<evidence type="ECO:0000313" key="12">
    <source>
        <dbReference type="EMBL" id="AMR36301.1"/>
    </source>
</evidence>
<protein>
    <submittedName>
        <fullName evidence="12">ATP synthase F0 subunit 6</fullName>
    </submittedName>
</protein>
<evidence type="ECO:0000256" key="4">
    <source>
        <dbReference type="ARBA" id="ARBA00022547"/>
    </source>
</evidence>
<dbReference type="CDD" id="cd00310">
    <property type="entry name" value="ATP-synt_Fo_a_6"/>
    <property type="match status" value="1"/>
</dbReference>
<comment type="subcellular location">
    <subcellularLocation>
        <location evidence="1">Membrane</location>
        <topology evidence="1">Multi-pass membrane protein</topology>
    </subcellularLocation>
</comment>
<evidence type="ECO:0000256" key="6">
    <source>
        <dbReference type="ARBA" id="ARBA00022781"/>
    </source>
</evidence>
<keyword evidence="7 11" id="KW-1133">Transmembrane helix</keyword>
<keyword evidence="3" id="KW-0813">Transport</keyword>